<organism evidence="3 4">
    <name type="scientific">Mesorhabditis belari</name>
    <dbReference type="NCBI Taxonomy" id="2138241"/>
    <lineage>
        <taxon>Eukaryota</taxon>
        <taxon>Metazoa</taxon>
        <taxon>Ecdysozoa</taxon>
        <taxon>Nematoda</taxon>
        <taxon>Chromadorea</taxon>
        <taxon>Rhabditida</taxon>
        <taxon>Rhabditina</taxon>
        <taxon>Rhabditomorpha</taxon>
        <taxon>Rhabditoidea</taxon>
        <taxon>Rhabditidae</taxon>
        <taxon>Mesorhabditinae</taxon>
        <taxon>Mesorhabditis</taxon>
    </lineage>
</organism>
<name>A0AAF3FHW0_9BILA</name>
<dbReference type="Proteomes" id="UP000887575">
    <property type="component" value="Unassembled WGS sequence"/>
</dbReference>
<dbReference type="GO" id="GO:0005680">
    <property type="term" value="C:anaphase-promoting complex"/>
    <property type="evidence" value="ECO:0007669"/>
    <property type="project" value="TreeGrafter"/>
</dbReference>
<evidence type="ECO:0000313" key="4">
    <source>
        <dbReference type="WBParaSite" id="MBELARI_LOCUS6482"/>
    </source>
</evidence>
<dbReference type="SMART" id="SM00028">
    <property type="entry name" value="TPR"/>
    <property type="match status" value="4"/>
</dbReference>
<keyword evidence="1" id="KW-0802">TPR repeat</keyword>
<keyword evidence="3" id="KW-1185">Reference proteome</keyword>
<dbReference type="WBParaSite" id="MBELARI_LOCUS6482">
    <property type="protein sequence ID" value="MBELARI_LOCUS6482"/>
    <property type="gene ID" value="MBELARI_LOCUS6482"/>
</dbReference>
<evidence type="ECO:0000256" key="2">
    <source>
        <dbReference type="SAM" id="MobiDB-lite"/>
    </source>
</evidence>
<dbReference type="PANTHER" id="PTHR12558:SF36">
    <property type="entry name" value="ANAPHASE-PROMOTING COMPLEX SUBUNIT 7"/>
    <property type="match status" value="1"/>
</dbReference>
<reference evidence="4" key="1">
    <citation type="submission" date="2024-02" db="UniProtKB">
        <authorList>
            <consortium name="WormBaseParasite"/>
        </authorList>
    </citation>
    <scope>IDENTIFICATION</scope>
</reference>
<evidence type="ECO:0000313" key="3">
    <source>
        <dbReference type="Proteomes" id="UP000887575"/>
    </source>
</evidence>
<proteinExistence type="predicted"/>
<dbReference type="AlphaFoldDB" id="A0AAF3FHW0"/>
<dbReference type="GO" id="GO:0045842">
    <property type="term" value="P:positive regulation of mitotic metaphase/anaphase transition"/>
    <property type="evidence" value="ECO:0007669"/>
    <property type="project" value="TreeGrafter"/>
</dbReference>
<feature type="region of interest" description="Disordered" evidence="2">
    <location>
        <begin position="522"/>
        <end position="556"/>
    </location>
</feature>
<dbReference type="Gene3D" id="1.25.40.10">
    <property type="entry name" value="Tetratricopeptide repeat domain"/>
    <property type="match status" value="2"/>
</dbReference>
<dbReference type="SUPFAM" id="SSF48452">
    <property type="entry name" value="TPR-like"/>
    <property type="match status" value="2"/>
</dbReference>
<protein>
    <submittedName>
        <fullName evidence="4">Uncharacterized protein</fullName>
    </submittedName>
</protein>
<dbReference type="GO" id="GO:0051301">
    <property type="term" value="P:cell division"/>
    <property type="evidence" value="ECO:0007669"/>
    <property type="project" value="TreeGrafter"/>
</dbReference>
<dbReference type="InterPro" id="IPR011990">
    <property type="entry name" value="TPR-like_helical_dom_sf"/>
</dbReference>
<dbReference type="PANTHER" id="PTHR12558">
    <property type="entry name" value="CELL DIVISION CYCLE 16,23,27"/>
    <property type="match status" value="1"/>
</dbReference>
<sequence length="556" mass="62050">MWLFDVLQAHYNNELWDEVIFCYNIALDRRLGGDKNEALGQVYLADSYFYCGNYSEAKRLYYNSLKLYKGLARPITLKGLGEVEVRYRLHQCLNKVGKLDEALAVLAAIPVENSPPKVKYALYRLSLQLNSANSENIISRLQDIVSSCPTVFRCTVELLKLGNAKAITKQSIEEAEDDGVRGYLEAVATSSTEPFKAAEQLSRLPNCYSPTLRIEMGRLYNLVGLRTQAREQLWKAFQMDNDTTDGMGLLAALLAKEEDVKSLETLAINLMERNESSVEAWVAFGYLTKSQNKMDRALHFAFKATTMNKGRVNSDAMLLKAQILIDKDNIENAAQHLEELLVEDPRNIDAYEALVSLYISNARTSEAAGVVTRCGDVFGRPMPARIKMLDAAVRLKDDSNSKEARLILESIVEGHPYLADAVFMLIDLYKDSNAPQKGIDLCNSIINSCLLDSNLISKIHQSLGDFQKMASAIELSAKYACDAHISFNKAMTMGSLESQQKLVALDSALRYVHSPENVIPTISRISEAPGAPRARRRQRSPRSSPPPTLAPRLQFS</sequence>
<evidence type="ECO:0000256" key="1">
    <source>
        <dbReference type="ARBA" id="ARBA00022803"/>
    </source>
</evidence>
<dbReference type="InterPro" id="IPR019734">
    <property type="entry name" value="TPR_rpt"/>
</dbReference>
<accession>A0AAF3FHW0</accession>
<dbReference type="GO" id="GO:0016567">
    <property type="term" value="P:protein ubiquitination"/>
    <property type="evidence" value="ECO:0007669"/>
    <property type="project" value="TreeGrafter"/>
</dbReference>